<evidence type="ECO:0000256" key="13">
    <source>
        <dbReference type="PROSITE-ProRule" id="PRU10141"/>
    </source>
</evidence>
<accession>A0A8H3IED0</accession>
<dbReference type="AlphaFoldDB" id="A0A8H3IED0"/>
<feature type="region of interest" description="Disordered" evidence="14">
    <location>
        <begin position="1"/>
        <end position="165"/>
    </location>
</feature>
<dbReference type="SUPFAM" id="SSF103243">
    <property type="entry name" value="KA1-like"/>
    <property type="match status" value="1"/>
</dbReference>
<keyword evidence="4" id="KW-0963">Cytoplasm</keyword>
<keyword evidence="5" id="KW-0723">Serine/threonine-protein kinase</keyword>
<dbReference type="GO" id="GO:0035556">
    <property type="term" value="P:intracellular signal transduction"/>
    <property type="evidence" value="ECO:0007669"/>
    <property type="project" value="TreeGrafter"/>
</dbReference>
<dbReference type="InterPro" id="IPR028375">
    <property type="entry name" value="KA1/Ssp2_C"/>
</dbReference>
<comment type="catalytic activity">
    <reaction evidence="11">
        <text>L-threonyl-[protein] + ATP = O-phospho-L-threonyl-[protein] + ADP + H(+)</text>
        <dbReference type="Rhea" id="RHEA:46608"/>
        <dbReference type="Rhea" id="RHEA-COMP:11060"/>
        <dbReference type="Rhea" id="RHEA-COMP:11605"/>
        <dbReference type="ChEBI" id="CHEBI:15378"/>
        <dbReference type="ChEBI" id="CHEBI:30013"/>
        <dbReference type="ChEBI" id="CHEBI:30616"/>
        <dbReference type="ChEBI" id="CHEBI:61977"/>
        <dbReference type="ChEBI" id="CHEBI:456216"/>
        <dbReference type="EC" id="2.7.11.1"/>
    </reaction>
</comment>
<feature type="domain" description="KA1" evidence="16">
    <location>
        <begin position="1018"/>
        <end position="1067"/>
    </location>
</feature>
<evidence type="ECO:0000256" key="14">
    <source>
        <dbReference type="SAM" id="MobiDB-lite"/>
    </source>
</evidence>
<dbReference type="InterPro" id="IPR017441">
    <property type="entry name" value="Protein_kinase_ATP_BS"/>
</dbReference>
<evidence type="ECO:0000256" key="12">
    <source>
        <dbReference type="ARBA" id="ARBA00048679"/>
    </source>
</evidence>
<evidence type="ECO:0000256" key="11">
    <source>
        <dbReference type="ARBA" id="ARBA00047899"/>
    </source>
</evidence>
<comment type="subcellular location">
    <subcellularLocation>
        <location evidence="1">Cytoplasm</location>
    </subcellularLocation>
</comment>
<name>A0A8H3IED0_9LECA</name>
<dbReference type="GO" id="GO:0005524">
    <property type="term" value="F:ATP binding"/>
    <property type="evidence" value="ECO:0007669"/>
    <property type="project" value="UniProtKB-UniRule"/>
</dbReference>
<dbReference type="PANTHER" id="PTHR24346">
    <property type="entry name" value="MAP/MICROTUBULE AFFINITY-REGULATING KINASE"/>
    <property type="match status" value="1"/>
</dbReference>
<dbReference type="PANTHER" id="PTHR24346:SF82">
    <property type="entry name" value="KP78A-RELATED"/>
    <property type="match status" value="1"/>
</dbReference>
<dbReference type="GO" id="GO:0071944">
    <property type="term" value="C:cell periphery"/>
    <property type="evidence" value="ECO:0007669"/>
    <property type="project" value="UniProtKB-ARBA"/>
</dbReference>
<feature type="compositionally biased region" description="Basic and acidic residues" evidence="14">
    <location>
        <begin position="208"/>
        <end position="226"/>
    </location>
</feature>
<evidence type="ECO:0000259" key="16">
    <source>
        <dbReference type="PROSITE" id="PS50032"/>
    </source>
</evidence>
<comment type="caution">
    <text evidence="17">The sequence shown here is derived from an EMBL/GenBank/DDBJ whole genome shotgun (WGS) entry which is preliminary data.</text>
</comment>
<dbReference type="Gene3D" id="1.10.510.10">
    <property type="entry name" value="Transferase(Phosphotransferase) domain 1"/>
    <property type="match status" value="1"/>
</dbReference>
<proteinExistence type="inferred from homology"/>
<dbReference type="PROSITE" id="PS00108">
    <property type="entry name" value="PROTEIN_KINASE_ST"/>
    <property type="match status" value="1"/>
</dbReference>
<feature type="region of interest" description="Disordered" evidence="14">
    <location>
        <begin position="204"/>
        <end position="226"/>
    </location>
</feature>
<dbReference type="CDD" id="cd14077">
    <property type="entry name" value="STKc_Kin1_2"/>
    <property type="match status" value="1"/>
</dbReference>
<dbReference type="GO" id="GO:0004674">
    <property type="term" value="F:protein serine/threonine kinase activity"/>
    <property type="evidence" value="ECO:0007669"/>
    <property type="project" value="UniProtKB-KW"/>
</dbReference>
<dbReference type="PROSITE" id="PS00107">
    <property type="entry name" value="PROTEIN_KINASE_ATP"/>
    <property type="match status" value="1"/>
</dbReference>
<protein>
    <recommendedName>
        <fullName evidence="3">non-specific serine/threonine protein kinase</fullName>
        <ecNumber evidence="3">2.7.11.1</ecNumber>
    </recommendedName>
</protein>
<keyword evidence="6" id="KW-0597">Phosphoprotein</keyword>
<dbReference type="CDD" id="cd12121">
    <property type="entry name" value="MARK_C_like"/>
    <property type="match status" value="1"/>
</dbReference>
<dbReference type="EMBL" id="CAJPDS010000009">
    <property type="protein sequence ID" value="CAF9910539.1"/>
    <property type="molecule type" value="Genomic_DNA"/>
</dbReference>
<feature type="domain" description="Protein kinase" evidence="15">
    <location>
        <begin position="173"/>
        <end position="436"/>
    </location>
</feature>
<keyword evidence="18" id="KW-1185">Reference proteome</keyword>
<keyword evidence="8 13" id="KW-0547">Nucleotide-binding</keyword>
<feature type="region of interest" description="Disordered" evidence="14">
    <location>
        <begin position="565"/>
        <end position="874"/>
    </location>
</feature>
<keyword evidence="7" id="KW-0808">Transferase</keyword>
<dbReference type="SMART" id="SM00220">
    <property type="entry name" value="S_TKc"/>
    <property type="match status" value="1"/>
</dbReference>
<dbReference type="SUPFAM" id="SSF56112">
    <property type="entry name" value="Protein kinase-like (PK-like)"/>
    <property type="match status" value="1"/>
</dbReference>
<dbReference type="GO" id="GO:0000226">
    <property type="term" value="P:microtubule cytoskeleton organization"/>
    <property type="evidence" value="ECO:0007669"/>
    <property type="project" value="TreeGrafter"/>
</dbReference>
<feature type="compositionally biased region" description="Basic and acidic residues" evidence="14">
    <location>
        <begin position="828"/>
        <end position="854"/>
    </location>
</feature>
<dbReference type="PROSITE" id="PS50032">
    <property type="entry name" value="KA1"/>
    <property type="match status" value="1"/>
</dbReference>
<evidence type="ECO:0000256" key="3">
    <source>
        <dbReference type="ARBA" id="ARBA00012513"/>
    </source>
</evidence>
<evidence type="ECO:0000259" key="15">
    <source>
        <dbReference type="PROSITE" id="PS50011"/>
    </source>
</evidence>
<feature type="compositionally biased region" description="Polar residues" evidence="14">
    <location>
        <begin position="690"/>
        <end position="704"/>
    </location>
</feature>
<evidence type="ECO:0000256" key="2">
    <source>
        <dbReference type="ARBA" id="ARBA00010791"/>
    </source>
</evidence>
<sequence length="1067" mass="118025">MSAASTTSPAVMRSSSRRQPSYNAPSTDRPQRNASTRQPSSQITPLQPDPEPQLETRPLSSSQQASLAGVARRDYETTNVARQPSSRRSSSRDRSHAAPPPRRTESTRDTRRTSARPGSRSRNSSQMDTKAGAAAVAAQTPTGARERIDTPAQATGSTTTRKRTEIDAQTGKWSLGKTIGAGSMGKVKLAKNLETGEQCAVKIVPRQSTDEHHNNRDRERADHSKEIRTAREAAIVTLLNHPYICAMRDVVRTNYHWYMLFEYVNGGQMLDYIISHGRLKEKQARKFGRQIASALDYCHRNSIVHRDLKIENILISKTGDIKIIDFGLSNLFSPKAHLKTFCGSLYFAAPELLQAKPYTGPEVDIWSFGIVLYVLVCGKVPFDDQSMPQLHAKIKKGLVDYPSWLSPECKNLISRMLVTDPKARASLSEIMNHPWITKGFNTVPENFLPHREPIQLPLDLSVVEKMTGFDFGSSDFIIRELMKVIHSDEYQNAVRLNAQEQSAHAQGGEKRRGVFDFYKRRSSTTSRDTLPNVSAEAVQLGFDPVNAYSPLISIYYLVKEKQERERSESNPGALSIPISPGEKPLKLPDLPAPEAAYTNSTTYEMPGEKATGGRSRPRSRTHGEDDISEPMKKVNLNTPGGLAPPPLVMPPIDQQPAKRESTAAGLLRRFSTRRNKDSPRDRSEAHAPSVQLQPPSDSQSTPRKSFSVRRSRNREATPTPLLHPGGSTPHQNELLTPPVTADAKFRNSKALDRSASVNSADFRRRYSRRGVSEGQTISAPPEPPPTSGSDHSSTSGQRSKASEPVTSEPKTASNSRAPTSRTKSLGHARRESIQARRVKREEAREEAREAKVPEETDQELAADDDQGGKTGGLESMKPVYLKGLFSVSTTSNKPLSVIRSDIIRVLKQLGVDYTEIKGGFSCRHAPSIDLNRVVDPGAPSPDPQGMMSSQKRRISFGGFRGGERDRDDLEKTPQMARGNPRKQAPETSFTNSEESEESVGRNDGERPAGETSTHVQSELGGNMVLRFEIFVVKVPLFSLHGVQFKKVSGGTWQYKNMAQKILDALRL</sequence>
<feature type="compositionally biased region" description="Basic and acidic residues" evidence="14">
    <location>
        <begin position="743"/>
        <end position="752"/>
    </location>
</feature>
<evidence type="ECO:0000256" key="4">
    <source>
        <dbReference type="ARBA" id="ARBA00022490"/>
    </source>
</evidence>
<feature type="binding site" evidence="13">
    <location>
        <position position="202"/>
    </location>
    <ligand>
        <name>ATP</name>
        <dbReference type="ChEBI" id="CHEBI:30616"/>
    </ligand>
</feature>
<evidence type="ECO:0000313" key="17">
    <source>
        <dbReference type="EMBL" id="CAF9910539.1"/>
    </source>
</evidence>
<dbReference type="EC" id="2.7.11.1" evidence="3"/>
<feature type="compositionally biased region" description="Basic and acidic residues" evidence="14">
    <location>
        <begin position="90"/>
        <end position="112"/>
    </location>
</feature>
<evidence type="ECO:0000256" key="5">
    <source>
        <dbReference type="ARBA" id="ARBA00022527"/>
    </source>
</evidence>
<feature type="compositionally biased region" description="Low complexity" evidence="14">
    <location>
        <begin position="131"/>
        <end position="143"/>
    </location>
</feature>
<evidence type="ECO:0000256" key="6">
    <source>
        <dbReference type="ARBA" id="ARBA00022553"/>
    </source>
</evidence>
<dbReference type="InterPro" id="IPR011009">
    <property type="entry name" value="Kinase-like_dom_sf"/>
</dbReference>
<dbReference type="InterPro" id="IPR008271">
    <property type="entry name" value="Ser/Thr_kinase_AS"/>
</dbReference>
<comment type="catalytic activity">
    <reaction evidence="12">
        <text>L-seryl-[protein] + ATP = O-phospho-L-seryl-[protein] + ADP + H(+)</text>
        <dbReference type="Rhea" id="RHEA:17989"/>
        <dbReference type="Rhea" id="RHEA-COMP:9863"/>
        <dbReference type="Rhea" id="RHEA-COMP:11604"/>
        <dbReference type="ChEBI" id="CHEBI:15378"/>
        <dbReference type="ChEBI" id="CHEBI:29999"/>
        <dbReference type="ChEBI" id="CHEBI:30616"/>
        <dbReference type="ChEBI" id="CHEBI:83421"/>
        <dbReference type="ChEBI" id="CHEBI:456216"/>
        <dbReference type="EC" id="2.7.11.1"/>
    </reaction>
</comment>
<dbReference type="PROSITE" id="PS50011">
    <property type="entry name" value="PROTEIN_KINASE_DOM"/>
    <property type="match status" value="1"/>
</dbReference>
<dbReference type="FunFam" id="1.10.510.10:FF:000333">
    <property type="entry name" value="Non-specific serine/threonine protein kinase"/>
    <property type="match status" value="1"/>
</dbReference>
<evidence type="ECO:0000256" key="9">
    <source>
        <dbReference type="ARBA" id="ARBA00022777"/>
    </source>
</evidence>
<comment type="similarity">
    <text evidence="2">Belongs to the protein kinase superfamily. CAMK Ser/Thr protein kinase family. NIM1 subfamily.</text>
</comment>
<keyword evidence="9 17" id="KW-0418">Kinase</keyword>
<evidence type="ECO:0000313" key="18">
    <source>
        <dbReference type="Proteomes" id="UP000664521"/>
    </source>
</evidence>
<gene>
    <name evidence="17" type="primary">KIN1</name>
    <name evidence="17" type="ORF">HETSPECPRED_010093</name>
</gene>
<dbReference type="InterPro" id="IPR001772">
    <property type="entry name" value="KA1_dom"/>
</dbReference>
<feature type="compositionally biased region" description="Acidic residues" evidence="14">
    <location>
        <begin position="855"/>
        <end position="865"/>
    </location>
</feature>
<organism evidence="17 18">
    <name type="scientific">Heterodermia speciosa</name>
    <dbReference type="NCBI Taxonomy" id="116794"/>
    <lineage>
        <taxon>Eukaryota</taxon>
        <taxon>Fungi</taxon>
        <taxon>Dikarya</taxon>
        <taxon>Ascomycota</taxon>
        <taxon>Pezizomycotina</taxon>
        <taxon>Lecanoromycetes</taxon>
        <taxon>OSLEUM clade</taxon>
        <taxon>Lecanoromycetidae</taxon>
        <taxon>Caliciales</taxon>
        <taxon>Physciaceae</taxon>
        <taxon>Heterodermia</taxon>
    </lineage>
</organism>
<evidence type="ECO:0000256" key="1">
    <source>
        <dbReference type="ARBA" id="ARBA00004496"/>
    </source>
</evidence>
<feature type="compositionally biased region" description="Basic and acidic residues" evidence="14">
    <location>
        <begin position="621"/>
        <end position="632"/>
    </location>
</feature>
<feature type="compositionally biased region" description="Basic and acidic residues" evidence="14">
    <location>
        <begin position="998"/>
        <end position="1008"/>
    </location>
</feature>
<dbReference type="Gene3D" id="3.30.310.80">
    <property type="entry name" value="Kinase associated domain 1, KA1"/>
    <property type="match status" value="1"/>
</dbReference>
<dbReference type="Pfam" id="PF00069">
    <property type="entry name" value="Pkinase"/>
    <property type="match status" value="1"/>
</dbReference>
<evidence type="ECO:0000256" key="10">
    <source>
        <dbReference type="ARBA" id="ARBA00022840"/>
    </source>
</evidence>
<dbReference type="Pfam" id="PF02149">
    <property type="entry name" value="KA1"/>
    <property type="match status" value="1"/>
</dbReference>
<evidence type="ECO:0000256" key="8">
    <source>
        <dbReference type="ARBA" id="ARBA00022741"/>
    </source>
</evidence>
<feature type="compositionally biased region" description="Polar residues" evidence="14">
    <location>
        <begin position="1"/>
        <end position="45"/>
    </location>
</feature>
<dbReference type="InterPro" id="IPR000719">
    <property type="entry name" value="Prot_kinase_dom"/>
</dbReference>
<dbReference type="GO" id="GO:0005737">
    <property type="term" value="C:cytoplasm"/>
    <property type="evidence" value="ECO:0007669"/>
    <property type="project" value="UniProtKB-SubCell"/>
</dbReference>
<reference evidence="17" key="1">
    <citation type="submission" date="2021-03" db="EMBL/GenBank/DDBJ databases">
        <authorList>
            <person name="Tagirdzhanova G."/>
        </authorList>
    </citation>
    <scope>NUCLEOTIDE SEQUENCE</scope>
</reference>
<feature type="compositionally biased region" description="Basic and acidic residues" evidence="14">
    <location>
        <begin position="674"/>
        <end position="685"/>
    </location>
</feature>
<feature type="compositionally biased region" description="Basic and acidic residues" evidence="14">
    <location>
        <begin position="961"/>
        <end position="971"/>
    </location>
</feature>
<feature type="compositionally biased region" description="Polar residues" evidence="14">
    <location>
        <begin position="787"/>
        <end position="823"/>
    </location>
</feature>
<feature type="region of interest" description="Disordered" evidence="14">
    <location>
        <begin position="934"/>
        <end position="1015"/>
    </location>
</feature>
<keyword evidence="10 13" id="KW-0067">ATP-binding</keyword>
<dbReference type="Proteomes" id="UP000664521">
    <property type="component" value="Unassembled WGS sequence"/>
</dbReference>
<evidence type="ECO:0000256" key="7">
    <source>
        <dbReference type="ARBA" id="ARBA00022679"/>
    </source>
</evidence>
<dbReference type="OrthoDB" id="1928777at2759"/>